<evidence type="ECO:0000256" key="1">
    <source>
        <dbReference type="SAM" id="Phobius"/>
    </source>
</evidence>
<sequence>MNNENNEKKWWQPAMKLFGELTAWVAGPIIVAVFVGDWLDERYNKSPWIFLISIGIAFIITNIAVVKKSIQAMNEISSNSKKTEKNKK</sequence>
<feature type="transmembrane region" description="Helical" evidence="1">
    <location>
        <begin position="17"/>
        <end position="36"/>
    </location>
</feature>
<name>A0A1F5SY61_9BACT</name>
<proteinExistence type="predicted"/>
<protein>
    <recommendedName>
        <fullName evidence="4">AtpZ/AtpI family protein</fullName>
    </recommendedName>
</protein>
<keyword evidence="1" id="KW-0472">Membrane</keyword>
<dbReference type="STRING" id="1798002.A2478_04110"/>
<keyword evidence="1" id="KW-1133">Transmembrane helix</keyword>
<dbReference type="Proteomes" id="UP000179001">
    <property type="component" value="Unassembled WGS sequence"/>
</dbReference>
<dbReference type="InterPro" id="IPR032820">
    <property type="entry name" value="ATPase_put"/>
</dbReference>
<dbReference type="EMBL" id="MFGJ01000007">
    <property type="protein sequence ID" value="OGF31644.1"/>
    <property type="molecule type" value="Genomic_DNA"/>
</dbReference>
<gene>
    <name evidence="2" type="ORF">A2478_04110</name>
</gene>
<reference evidence="2 3" key="1">
    <citation type="journal article" date="2016" name="Nat. Commun.">
        <title>Thousands of microbial genomes shed light on interconnected biogeochemical processes in an aquifer system.</title>
        <authorList>
            <person name="Anantharaman K."/>
            <person name="Brown C.T."/>
            <person name="Hug L.A."/>
            <person name="Sharon I."/>
            <person name="Castelle C.J."/>
            <person name="Probst A.J."/>
            <person name="Thomas B.C."/>
            <person name="Singh A."/>
            <person name="Wilkins M.J."/>
            <person name="Karaoz U."/>
            <person name="Brodie E.L."/>
            <person name="Williams K.H."/>
            <person name="Hubbard S.S."/>
            <person name="Banfield J.F."/>
        </authorList>
    </citation>
    <scope>NUCLEOTIDE SEQUENCE [LARGE SCALE GENOMIC DNA]</scope>
</reference>
<feature type="transmembrane region" description="Helical" evidence="1">
    <location>
        <begin position="48"/>
        <end position="66"/>
    </location>
</feature>
<dbReference type="AlphaFoldDB" id="A0A1F5SY61"/>
<organism evidence="2 3">
    <name type="scientific">Candidatus Falkowbacteria bacterium RIFOXYC2_FULL_36_12</name>
    <dbReference type="NCBI Taxonomy" id="1798002"/>
    <lineage>
        <taxon>Bacteria</taxon>
        <taxon>Candidatus Falkowiibacteriota</taxon>
    </lineage>
</organism>
<evidence type="ECO:0000313" key="2">
    <source>
        <dbReference type="EMBL" id="OGF31644.1"/>
    </source>
</evidence>
<accession>A0A1F5SY61</accession>
<evidence type="ECO:0008006" key="4">
    <source>
        <dbReference type="Google" id="ProtNLM"/>
    </source>
</evidence>
<keyword evidence="1" id="KW-0812">Transmembrane</keyword>
<dbReference type="Pfam" id="PF09527">
    <property type="entry name" value="ATPase_gene1"/>
    <property type="match status" value="1"/>
</dbReference>
<comment type="caution">
    <text evidence="2">The sequence shown here is derived from an EMBL/GenBank/DDBJ whole genome shotgun (WGS) entry which is preliminary data.</text>
</comment>
<evidence type="ECO:0000313" key="3">
    <source>
        <dbReference type="Proteomes" id="UP000179001"/>
    </source>
</evidence>